<accession>A0A9X5GQ65</accession>
<evidence type="ECO:0000313" key="3">
    <source>
        <dbReference type="Proteomes" id="UP001154420"/>
    </source>
</evidence>
<dbReference type="Pfam" id="PF06182">
    <property type="entry name" value="ABC2_membrane_6"/>
    <property type="match status" value="1"/>
</dbReference>
<dbReference type="AlphaFoldDB" id="A0A9X5GQ65"/>
<dbReference type="PANTHER" id="PTHR36833">
    <property type="entry name" value="SLR0610 PROTEIN-RELATED"/>
    <property type="match status" value="1"/>
</dbReference>
<name>A0A9X5GQ65_9FIRM</name>
<evidence type="ECO:0000256" key="1">
    <source>
        <dbReference type="SAM" id="Phobius"/>
    </source>
</evidence>
<reference evidence="2" key="1">
    <citation type="submission" date="2018-09" db="EMBL/GenBank/DDBJ databases">
        <title>Murine metabolic-syndrome-specific gut microbial biobank.</title>
        <authorList>
            <person name="Liu C."/>
        </authorList>
    </citation>
    <scope>NUCLEOTIDE SEQUENCE</scope>
    <source>
        <strain evidence="2">D42-62</strain>
    </source>
</reference>
<comment type="caution">
    <text evidence="2">The sequence shown here is derived from an EMBL/GenBank/DDBJ whole genome shotgun (WGS) entry which is preliminary data.</text>
</comment>
<keyword evidence="1" id="KW-1133">Transmembrane helix</keyword>
<dbReference type="Proteomes" id="UP001154420">
    <property type="component" value="Unassembled WGS sequence"/>
</dbReference>
<proteinExistence type="predicted"/>
<dbReference type="InterPro" id="IPR010390">
    <property type="entry name" value="ABC-2_transporter-like"/>
</dbReference>
<keyword evidence="1" id="KW-0472">Membrane</keyword>
<organism evidence="2 3">
    <name type="scientific">Parablautia muri</name>
    <dbReference type="NCBI Taxonomy" id="2320879"/>
    <lineage>
        <taxon>Bacteria</taxon>
        <taxon>Bacillati</taxon>
        <taxon>Bacillota</taxon>
        <taxon>Clostridia</taxon>
        <taxon>Lachnospirales</taxon>
        <taxon>Lachnospiraceae</taxon>
        <taxon>Parablautia</taxon>
    </lineage>
</organism>
<gene>
    <name evidence="2" type="ORF">D5281_03775</name>
</gene>
<dbReference type="EMBL" id="QZDT01000003">
    <property type="protein sequence ID" value="NBJ91733.1"/>
    <property type="molecule type" value="Genomic_DNA"/>
</dbReference>
<feature type="transmembrane region" description="Helical" evidence="1">
    <location>
        <begin position="64"/>
        <end position="86"/>
    </location>
</feature>
<feature type="transmembrane region" description="Helical" evidence="1">
    <location>
        <begin position="182"/>
        <end position="206"/>
    </location>
</feature>
<keyword evidence="3" id="KW-1185">Reference proteome</keyword>
<dbReference type="PANTHER" id="PTHR36833:SF1">
    <property type="entry name" value="INTEGRAL MEMBRANE TRANSPORT PROTEIN"/>
    <property type="match status" value="1"/>
</dbReference>
<feature type="transmembrane region" description="Helical" evidence="1">
    <location>
        <begin position="107"/>
        <end position="129"/>
    </location>
</feature>
<dbReference type="OrthoDB" id="9788195at2"/>
<feature type="transmembrane region" description="Helical" evidence="1">
    <location>
        <begin position="226"/>
        <end position="246"/>
    </location>
</feature>
<protein>
    <recommendedName>
        <fullName evidence="4">ABC-2 type transport system permease protein</fullName>
    </recommendedName>
</protein>
<feature type="transmembrane region" description="Helical" evidence="1">
    <location>
        <begin position="28"/>
        <end position="52"/>
    </location>
</feature>
<feature type="transmembrane region" description="Helical" evidence="1">
    <location>
        <begin position="141"/>
        <end position="170"/>
    </location>
</feature>
<evidence type="ECO:0008006" key="4">
    <source>
        <dbReference type="Google" id="ProtNLM"/>
    </source>
</evidence>
<evidence type="ECO:0000313" key="2">
    <source>
        <dbReference type="EMBL" id="NBJ91733.1"/>
    </source>
</evidence>
<keyword evidence="1" id="KW-0812">Transmembrane</keyword>
<sequence length="262" mass="29117">MSMRNQLRVCLLSIQYNIMREMINKVTFLTNICFMILNNASFLVQWVILFQLKDEIGGYTLKEIMLLWGLCASSYGLSHILFARVFSLPELIINGKLDAYLVLPKNVLLGVMTSSTNTSAIGDLAYGLIVASLSGFQVKRMLLFLLFTVTGAVMITAFALLLGSLSFWLVRMELFGDQMVNVVISFATYPDGIFKGAVKTLLYFMIPTGMMVYQPVHVMTDFDLKGLLVVIGYAGALSVAAVTVFYRGLRRYSSGNLMGARV</sequence>